<dbReference type="STRING" id="4232.A0A251T3A4"/>
<evidence type="ECO:0000313" key="4">
    <source>
        <dbReference type="EMBL" id="OTG05303.1"/>
    </source>
</evidence>
<reference evidence="3 5" key="1">
    <citation type="journal article" date="2017" name="Nature">
        <title>The sunflower genome provides insights into oil metabolism, flowering and Asterid evolution.</title>
        <authorList>
            <person name="Badouin H."/>
            <person name="Gouzy J."/>
            <person name="Grassa C.J."/>
            <person name="Murat F."/>
            <person name="Staton S.E."/>
            <person name="Cottret L."/>
            <person name="Lelandais-Briere C."/>
            <person name="Owens G.L."/>
            <person name="Carrere S."/>
            <person name="Mayjonade B."/>
            <person name="Legrand L."/>
            <person name="Gill N."/>
            <person name="Kane N.C."/>
            <person name="Bowers J.E."/>
            <person name="Hubner S."/>
            <person name="Bellec A."/>
            <person name="Berard A."/>
            <person name="Berges H."/>
            <person name="Blanchet N."/>
            <person name="Boniface M.C."/>
            <person name="Brunel D."/>
            <person name="Catrice O."/>
            <person name="Chaidir N."/>
            <person name="Claudel C."/>
            <person name="Donnadieu C."/>
            <person name="Faraut T."/>
            <person name="Fievet G."/>
            <person name="Helmstetter N."/>
            <person name="King M."/>
            <person name="Knapp S.J."/>
            <person name="Lai Z."/>
            <person name="Le Paslier M.C."/>
            <person name="Lippi Y."/>
            <person name="Lorenzon L."/>
            <person name="Mandel J.R."/>
            <person name="Marage G."/>
            <person name="Marchand G."/>
            <person name="Marquand E."/>
            <person name="Bret-Mestries E."/>
            <person name="Morien E."/>
            <person name="Nambeesan S."/>
            <person name="Nguyen T."/>
            <person name="Pegot-Espagnet P."/>
            <person name="Pouilly N."/>
            <person name="Raftis F."/>
            <person name="Sallet E."/>
            <person name="Schiex T."/>
            <person name="Thomas J."/>
            <person name="Vandecasteele C."/>
            <person name="Vares D."/>
            <person name="Vear F."/>
            <person name="Vautrin S."/>
            <person name="Crespi M."/>
            <person name="Mangin B."/>
            <person name="Burke J.M."/>
            <person name="Salse J."/>
            <person name="Munos S."/>
            <person name="Vincourt P."/>
            <person name="Rieseberg L.H."/>
            <person name="Langlade N.B."/>
        </authorList>
    </citation>
    <scope>NUCLEOTIDE SEQUENCE [LARGE SCALE GENOMIC DNA]</scope>
    <source>
        <strain evidence="5">cv. SF193</strain>
        <tissue evidence="3">Leaves</tissue>
    </source>
</reference>
<keyword evidence="5" id="KW-1185">Reference proteome</keyword>
<organism evidence="4 5">
    <name type="scientific">Helianthus annuus</name>
    <name type="common">Common sunflower</name>
    <dbReference type="NCBI Taxonomy" id="4232"/>
    <lineage>
        <taxon>Eukaryota</taxon>
        <taxon>Viridiplantae</taxon>
        <taxon>Streptophyta</taxon>
        <taxon>Embryophyta</taxon>
        <taxon>Tracheophyta</taxon>
        <taxon>Spermatophyta</taxon>
        <taxon>Magnoliopsida</taxon>
        <taxon>eudicotyledons</taxon>
        <taxon>Gunneridae</taxon>
        <taxon>Pentapetalae</taxon>
        <taxon>asterids</taxon>
        <taxon>campanulids</taxon>
        <taxon>Asterales</taxon>
        <taxon>Asteraceae</taxon>
        <taxon>Asteroideae</taxon>
        <taxon>Heliantheae alliance</taxon>
        <taxon>Heliantheae</taxon>
        <taxon>Helianthus</taxon>
    </lineage>
</organism>
<dbReference type="SUPFAM" id="SSF57997">
    <property type="entry name" value="Tropomyosin"/>
    <property type="match status" value="1"/>
</dbReference>
<reference evidence="3" key="3">
    <citation type="submission" date="2020-06" db="EMBL/GenBank/DDBJ databases">
        <title>Helianthus annuus Genome sequencing and assembly Release 2.</title>
        <authorList>
            <person name="Gouzy J."/>
            <person name="Langlade N."/>
            <person name="Munos S."/>
        </authorList>
    </citation>
    <scope>NUCLEOTIDE SEQUENCE</scope>
    <source>
        <tissue evidence="3">Leaves</tissue>
    </source>
</reference>
<feature type="coiled-coil region" evidence="1">
    <location>
        <begin position="774"/>
        <end position="969"/>
    </location>
</feature>
<feature type="coiled-coil region" evidence="1">
    <location>
        <begin position="399"/>
        <end position="440"/>
    </location>
</feature>
<accession>A0A251T3A4</accession>
<evidence type="ECO:0000256" key="2">
    <source>
        <dbReference type="SAM" id="MobiDB-lite"/>
    </source>
</evidence>
<dbReference type="Gramene" id="mRNA:HanXRQr2_Chr12g0544901">
    <property type="protein sequence ID" value="mRNA:HanXRQr2_Chr12g0544901"/>
    <property type="gene ID" value="HanXRQr2_Chr12g0544901"/>
</dbReference>
<feature type="coiled-coil region" evidence="1">
    <location>
        <begin position="998"/>
        <end position="1092"/>
    </location>
</feature>
<evidence type="ECO:0000313" key="3">
    <source>
        <dbReference type="EMBL" id="KAF5778213.1"/>
    </source>
</evidence>
<evidence type="ECO:0000313" key="5">
    <source>
        <dbReference type="Proteomes" id="UP000215914"/>
    </source>
</evidence>
<protein>
    <submittedName>
        <fullName evidence="4">Uncharacterized protein</fullName>
    </submittedName>
</protein>
<dbReference type="InParanoid" id="A0A251T3A4"/>
<evidence type="ECO:0000256" key="1">
    <source>
        <dbReference type="SAM" id="Coils"/>
    </source>
</evidence>
<keyword evidence="1" id="KW-0175">Coiled coil</keyword>
<dbReference type="OMA" id="EKSNEHE"/>
<dbReference type="Proteomes" id="UP000215914">
    <property type="component" value="Chromosome 12"/>
</dbReference>
<gene>
    <name evidence="4" type="ORF">HannXRQ_Chr12g0372101</name>
    <name evidence="3" type="ORF">HanXRQr2_Chr12g0544901</name>
</gene>
<feature type="coiled-coil region" evidence="1">
    <location>
        <begin position="1334"/>
        <end position="1452"/>
    </location>
</feature>
<dbReference type="Gene3D" id="1.10.287.1490">
    <property type="match status" value="1"/>
</dbReference>
<name>A0A251T3A4_HELAN</name>
<feature type="coiled-coil region" evidence="1">
    <location>
        <begin position="627"/>
        <end position="710"/>
    </location>
</feature>
<reference evidence="4" key="2">
    <citation type="submission" date="2017-02" db="EMBL/GenBank/DDBJ databases">
        <title>Sunflower complete genome.</title>
        <authorList>
            <person name="Langlade N."/>
            <person name="Munos S."/>
        </authorList>
    </citation>
    <scope>NUCLEOTIDE SEQUENCE [LARGE SCALE GENOMIC DNA]</scope>
    <source>
        <tissue evidence="4">Leaves</tissue>
    </source>
</reference>
<dbReference type="EMBL" id="MNCJ02000327">
    <property type="protein sequence ID" value="KAF5778213.1"/>
    <property type="molecule type" value="Genomic_DNA"/>
</dbReference>
<dbReference type="FunCoup" id="A0A251T3A4">
    <property type="interactions" value="1612"/>
</dbReference>
<proteinExistence type="predicted"/>
<dbReference type="EMBL" id="CM007901">
    <property type="protein sequence ID" value="OTG05303.1"/>
    <property type="molecule type" value="Genomic_DNA"/>
</dbReference>
<feature type="region of interest" description="Disordered" evidence="2">
    <location>
        <begin position="160"/>
        <end position="188"/>
    </location>
</feature>
<dbReference type="PANTHER" id="PTHR43939:SF68">
    <property type="entry name" value="CENTROSOMAL PROTEIN OF 290 KDA-LIKE"/>
    <property type="match status" value="1"/>
</dbReference>
<dbReference type="PANTHER" id="PTHR43939">
    <property type="entry name" value="COILED-COIL DOMAIN-CONTAINING PROTEIN 158"/>
    <property type="match status" value="1"/>
</dbReference>
<sequence length="1764" mass="198790">MLHETKSKKQKQIQLTASYCTSVHLANNTLQNAKTKIHLLQQHITNKTPKSPPFSKPYAPNFTSNSTLLAHFHKSQDMEDDNDLEQLSGSPTAGENEFVHVESVDSAQTDSGLVNQVERIEQDDGVMITGVDTVQDEPHDAISNEDGGQDEFVDCPDDLISNESKSPGPGSMTRQQPFGDDTEDVPYNVAGNQKEITPHDYEEERRVLMKEVSNLHHQLKALSNRQSMVDENDVGDSTLGISEGDEKSNLPLSEMVNGCSKYIEYSMNERLQSEGTIKELYATLHTKDKEIEDLTIRVNEQSKLQDAVDRILSSLVTAFGGAELSDTSVNGKLYYLEEGTSYLLTQYNYFLSEVNMLAHCMAEVKSDFPMENYMETIFPSLREELIGLKQKELEFNEKNTVLTEQLDKNRETIELLNAEIVKLRGEVEQEKTRYTNTKEKLSMAVTKGKALVQQRDSLKQLVAEKTSELERCLVELQEKSTELTQTGILANSLQEALTQRDAVIGKCTELLCQALPEVAEAPDLEYQLNWLLESYNLAKDQSIKLHDENNAMKEASSAQIDHLTASLLVESQEKHHLKEQLEEIACKSPMDIEVFEKIQSLLYTSDLESKMYEQILELELDNRSHELHASKDELNSLQMNLQRSEEKASLLREKLSMAVKKGKGLVQERENMKQQMAEKNAQIEALTVDFRKQESTLSDYRDQVAKLESERDQIGQFLAQSNMMLQDIIEIIDGISISFSSELEEPVEKVKWFAAYVSECQIAKDEAGQLTSKLTEALVNMKSLEDALSVSEQNVSQLSETKRELEVSKIQAEQEVETLKEEIDTLNNKLVETLKTVKSLEDNLAGSQKTIGLLTEEKSELEIAKCHVEEELHKAMNEITFQTSNLDDAKKTIKSLEDALSVSEQNVSQLSEKKRELEASKTHAEQEVETLTEEIGMLNNKLVETLKTVNSLEDKLAGSQKTVSLLTEEKSELEIAKCHVEEELRKAMDEITSQTSNISMLMSEKEEAQMEVQRVKEEVSFHASNLDDAKKTIKSLEETIFQLNTNVSQFSQENETAVDNRTVLEREIKKLKEEAKHEISTLKTALAVVNDKWGPQLSGFVGNLMVLLKDESLFSLFKQSFEKKIESLKDIDRLLKDMKDSFDIEQLQDHLAIEENFQSPAFLFTDFNDDWNTGMINDEFNHEDIEGISSYVSNTFDNLNTKNQNIANQFGNYSTLIDDIIASLLKKLEAIRNTIPLVVQQTVSLQQKVENVQMEKEMQDNKVVTLENGIKVLLSACADVTKDLKSYFENNMLQADPTIVDDDVAVADIKVAADDLLFAARNVQSVMEQLVGVKENMSTTIESLQTELKNTSSMYDKSKEVIEELQIKLEKTSSMYDQAKGLIEELQGELEKNGSMYEKVKEENDAFPKRVFELETELEASRESCNEMSSRLEDYRAKEDRWNERESELSARSISSVKDHEDDAEKALLSASQIKTLFDKIDGITIPFPNLVVGDKQAQDSNPVEKLFYIVDNVNELLDQLTLLTHANEDLQSTVSKQALEVDHLKGEYRDGLQNIIRKLGGEESIGVRKPADVAGLVLVLEELVQGVILDGQDSRSKLVETQKFAEELSRKVKLMEDFIQNRTGGPDTIQERGVIGATSYPSGSEISEIDDQVTVGKVGLPLVPSAAQMRSLRKSGSSEQLAITIDSESDRLLDKAETVEDKGHIFKSLHTSGLVPVQGKMIADRLDGLWVSGGQALMRRPRARLGLIAYWLMLHLWLLGTIL</sequence>